<evidence type="ECO:0000313" key="6">
    <source>
        <dbReference type="Proteomes" id="UP000177821"/>
    </source>
</evidence>
<evidence type="ECO:0008006" key="7">
    <source>
        <dbReference type="Google" id="ProtNLM"/>
    </source>
</evidence>
<evidence type="ECO:0000256" key="4">
    <source>
        <dbReference type="SAM" id="Phobius"/>
    </source>
</evidence>
<keyword evidence="3" id="KW-0732">Signal</keyword>
<dbReference type="InterPro" id="IPR006059">
    <property type="entry name" value="SBP"/>
</dbReference>
<evidence type="ECO:0000256" key="1">
    <source>
        <dbReference type="ARBA" id="ARBA00008520"/>
    </source>
</evidence>
<dbReference type="GO" id="GO:1901982">
    <property type="term" value="F:maltose binding"/>
    <property type="evidence" value="ECO:0007669"/>
    <property type="project" value="TreeGrafter"/>
</dbReference>
<keyword evidence="4" id="KW-0812">Transmembrane</keyword>
<dbReference type="GO" id="GO:0055052">
    <property type="term" value="C:ATP-binding cassette (ABC) transporter complex, substrate-binding subunit-containing"/>
    <property type="evidence" value="ECO:0007669"/>
    <property type="project" value="TreeGrafter"/>
</dbReference>
<sequence length="458" mass="51474">MFNPRHYLTYLRYSKYFPVIVGGLVGLLILLVSIPTYLAMTNTPKPVTLRFWGYWEPEVVAPLLKDFQEKNSNVTVIYEKKELERYREILQSRIENGSGPDVFYFHSKWLPMLRTQLVELPKEVMNEQTFGSVFVPIANKDLKMSGKIWGLPVSFEGLALLYNNELFKTVGLSVPPISWDEMRLKYLPLLTVKNNANEIQNAGLALGTSNNIDRVSEIVQLMMAQNGTSFLKNNELVINKSFSNGVANRNLGFDALTFYRSFADQESGSWAHNLPGSTEAFINGQVAMIFATNRDLPNILKLSHDLGTPLDLKVAQVPQLPAQENVTWGTTWSLGVSKMSVSQKYSWELIKALVTKQSADQIIENQKQVSSFVDIPARMDSAKELKNDAYLGPYVSQMSSATNFFGVEQTFDNGLNDETSVLFREMIGNAGSSQDFDKTADKMTQVLIKYGIIIPVSP</sequence>
<dbReference type="PANTHER" id="PTHR30061:SF50">
    <property type="entry name" value="MALTOSE_MALTODEXTRIN-BINDING PERIPLASMIC PROTEIN"/>
    <property type="match status" value="1"/>
</dbReference>
<dbReference type="PANTHER" id="PTHR30061">
    <property type="entry name" value="MALTOSE-BINDING PERIPLASMIC PROTEIN"/>
    <property type="match status" value="1"/>
</dbReference>
<name>A0A1G1WNH5_9BACT</name>
<dbReference type="GO" id="GO:0042956">
    <property type="term" value="P:maltodextrin transmembrane transport"/>
    <property type="evidence" value="ECO:0007669"/>
    <property type="project" value="TreeGrafter"/>
</dbReference>
<keyword evidence="4" id="KW-0472">Membrane</keyword>
<proteinExistence type="inferred from homology"/>
<feature type="transmembrane region" description="Helical" evidence="4">
    <location>
        <begin position="16"/>
        <end position="40"/>
    </location>
</feature>
<gene>
    <name evidence="5" type="ORF">A3J50_03720</name>
</gene>
<accession>A0A1G1WNH5</accession>
<dbReference type="AlphaFoldDB" id="A0A1G1WNH5"/>
<evidence type="ECO:0000256" key="3">
    <source>
        <dbReference type="ARBA" id="ARBA00022729"/>
    </source>
</evidence>
<keyword evidence="2" id="KW-0813">Transport</keyword>
<dbReference type="GO" id="GO:0015768">
    <property type="term" value="P:maltose transport"/>
    <property type="evidence" value="ECO:0007669"/>
    <property type="project" value="TreeGrafter"/>
</dbReference>
<dbReference type="EMBL" id="MHCX01000039">
    <property type="protein sequence ID" value="OGY28910.1"/>
    <property type="molecule type" value="Genomic_DNA"/>
</dbReference>
<dbReference type="SUPFAM" id="SSF53850">
    <property type="entry name" value="Periplasmic binding protein-like II"/>
    <property type="match status" value="1"/>
</dbReference>
<protein>
    <recommendedName>
        <fullName evidence="7">ABC transporter substrate-binding protein</fullName>
    </recommendedName>
</protein>
<evidence type="ECO:0000313" key="5">
    <source>
        <dbReference type="EMBL" id="OGY28910.1"/>
    </source>
</evidence>
<evidence type="ECO:0000256" key="2">
    <source>
        <dbReference type="ARBA" id="ARBA00022448"/>
    </source>
</evidence>
<keyword evidence="4" id="KW-1133">Transmembrane helix</keyword>
<comment type="caution">
    <text evidence="5">The sequence shown here is derived from an EMBL/GenBank/DDBJ whole genome shotgun (WGS) entry which is preliminary data.</text>
</comment>
<reference evidence="5 6" key="1">
    <citation type="journal article" date="2016" name="Nat. Commun.">
        <title>Thousands of microbial genomes shed light on interconnected biogeochemical processes in an aquifer system.</title>
        <authorList>
            <person name="Anantharaman K."/>
            <person name="Brown C.T."/>
            <person name="Hug L.A."/>
            <person name="Sharon I."/>
            <person name="Castelle C.J."/>
            <person name="Probst A.J."/>
            <person name="Thomas B.C."/>
            <person name="Singh A."/>
            <person name="Wilkins M.J."/>
            <person name="Karaoz U."/>
            <person name="Brodie E.L."/>
            <person name="Williams K.H."/>
            <person name="Hubbard S.S."/>
            <person name="Banfield J.F."/>
        </authorList>
    </citation>
    <scope>NUCLEOTIDE SEQUENCE [LARGE SCALE GENOMIC DNA]</scope>
</reference>
<dbReference type="Gene3D" id="3.40.190.10">
    <property type="entry name" value="Periplasmic binding protein-like II"/>
    <property type="match status" value="1"/>
</dbReference>
<dbReference type="Proteomes" id="UP000177821">
    <property type="component" value="Unassembled WGS sequence"/>
</dbReference>
<comment type="similarity">
    <text evidence="1">Belongs to the bacterial solute-binding protein 1 family.</text>
</comment>
<dbReference type="Pfam" id="PF13416">
    <property type="entry name" value="SBP_bac_8"/>
    <property type="match status" value="1"/>
</dbReference>
<organism evidence="5 6">
    <name type="scientific">Candidatus Woykebacteria bacterium RIFCSPHIGHO2_02_FULL_43_16b</name>
    <dbReference type="NCBI Taxonomy" id="1802601"/>
    <lineage>
        <taxon>Bacteria</taxon>
        <taxon>Candidatus Woykeibacteriota</taxon>
    </lineage>
</organism>